<dbReference type="EMBL" id="CP001958">
    <property type="protein sequence ID" value="ADG99183.1"/>
    <property type="molecule type" value="Genomic_DNA"/>
</dbReference>
<evidence type="ECO:0000256" key="1">
    <source>
        <dbReference type="SAM" id="SignalP"/>
    </source>
</evidence>
<proteinExistence type="predicted"/>
<reference evidence="2 3" key="1">
    <citation type="journal article" date="2010" name="Stand. Genomic Sci.">
        <title>Complete genome sequence of Segniliparus rotundus type strain (CDC 1076).</title>
        <authorList>
            <person name="Sikorski J."/>
            <person name="Lapidus A."/>
            <person name="Copeland A."/>
            <person name="Misra M."/>
            <person name="Glavina Del Rio T."/>
            <person name="Nolan M."/>
            <person name="Lucas S."/>
            <person name="Chen F."/>
            <person name="Tice H."/>
            <person name="Cheng J.F."/>
            <person name="Jando M."/>
            <person name="Schneider S."/>
            <person name="Bruce D."/>
            <person name="Goodwin L."/>
            <person name="Pitluck S."/>
            <person name="Liolios K."/>
            <person name="Mikhailova N."/>
            <person name="Pati A."/>
            <person name="Ivanova N."/>
            <person name="Mavromatis K."/>
            <person name="Chen A."/>
            <person name="Palaniappan K."/>
            <person name="Chertkov O."/>
            <person name="Land M."/>
            <person name="Hauser L."/>
            <person name="Chang Y.J."/>
            <person name="Jeffries C.D."/>
            <person name="Brettin T."/>
            <person name="Detter J.C."/>
            <person name="Han C."/>
            <person name="Rohde M."/>
            <person name="Goker M."/>
            <person name="Bristow J."/>
            <person name="Eisen J.A."/>
            <person name="Markowitz V."/>
            <person name="Hugenholtz P."/>
            <person name="Kyrpides N.C."/>
            <person name="Klenk H.P."/>
        </authorList>
    </citation>
    <scope>NUCLEOTIDE SEQUENCE [LARGE SCALE GENOMIC DNA]</scope>
    <source>
        <strain evidence="3">ATCC BAA-972 / CDC 1076 / CIP 108378 / DSM 44985 / JCM 13578</strain>
    </source>
</reference>
<feature type="signal peptide" evidence="1">
    <location>
        <begin position="1"/>
        <end position="22"/>
    </location>
</feature>
<gene>
    <name evidence="2" type="ordered locus">Srot_2749</name>
</gene>
<name>D6ZCZ6_SEGRD</name>
<dbReference type="RefSeq" id="WP_013139632.1">
    <property type="nucleotide sequence ID" value="NC_014168.1"/>
</dbReference>
<dbReference type="HOGENOM" id="CLU_098619_0_0_11"/>
<accession>D6ZCZ6</accession>
<feature type="chain" id="PRO_5039398678" evidence="1">
    <location>
        <begin position="23"/>
        <end position="207"/>
    </location>
</feature>
<evidence type="ECO:0000313" key="2">
    <source>
        <dbReference type="EMBL" id="ADG99183.1"/>
    </source>
</evidence>
<keyword evidence="3" id="KW-1185">Reference proteome</keyword>
<keyword evidence="1" id="KW-0732">Signal</keyword>
<sequence length="207" mass="20683">MIKNTMTRKTVLRAVGAFAALAAGVGVVVGCSDNKQAADKASGAMTSATNALTSASSAVSSAGSSVSSVVSSALSSPTTIDAPGVGNVVLDGPIASAYAKAGGKEKLGLPTAQPEKVGDGTVQAFEHGNAIYWSKETGARLVRGEILKIYKAHGGPAGALGFPTADEAETAGGPHAAHGGWISEFQHGTVTWLNQGDGMFKGNVTQK</sequence>
<evidence type="ECO:0000313" key="3">
    <source>
        <dbReference type="Proteomes" id="UP000002247"/>
    </source>
</evidence>
<dbReference type="InterPro" id="IPR013207">
    <property type="entry name" value="LGFP"/>
</dbReference>
<dbReference type="Proteomes" id="UP000002247">
    <property type="component" value="Chromosome"/>
</dbReference>
<dbReference type="KEGG" id="srt:Srot_2749"/>
<dbReference type="Pfam" id="PF08310">
    <property type="entry name" value="LGFP"/>
    <property type="match status" value="1"/>
</dbReference>
<organism evidence="2 3">
    <name type="scientific">Segniliparus rotundus (strain ATCC BAA-972 / CDC 1076 / CIP 108378 / DSM 44985 / JCM 13578)</name>
    <dbReference type="NCBI Taxonomy" id="640132"/>
    <lineage>
        <taxon>Bacteria</taxon>
        <taxon>Bacillati</taxon>
        <taxon>Actinomycetota</taxon>
        <taxon>Actinomycetes</taxon>
        <taxon>Mycobacteriales</taxon>
        <taxon>Segniliparaceae</taxon>
        <taxon>Segniliparus</taxon>
    </lineage>
</organism>
<dbReference type="STRING" id="640132.Srot_2749"/>
<dbReference type="eggNOG" id="COG5479">
    <property type="taxonomic scope" value="Bacteria"/>
</dbReference>
<protein>
    <submittedName>
        <fullName evidence="2">LGFP repeat protein</fullName>
    </submittedName>
</protein>
<dbReference type="PROSITE" id="PS51257">
    <property type="entry name" value="PROKAR_LIPOPROTEIN"/>
    <property type="match status" value="1"/>
</dbReference>
<dbReference type="AlphaFoldDB" id="D6ZCZ6"/>